<reference evidence="2" key="1">
    <citation type="submission" date="2018-04" db="EMBL/GenBank/DDBJ databases">
        <title>WGS assembly of Panicum hallii.</title>
        <authorList>
            <person name="Lovell J."/>
            <person name="Jenkins J."/>
            <person name="Lowry D."/>
            <person name="Mamidi S."/>
            <person name="Sreedasyam A."/>
            <person name="Weng X."/>
            <person name="Barry K."/>
            <person name="Bonette J."/>
            <person name="Campitelli B."/>
            <person name="Daum C."/>
            <person name="Gordon S."/>
            <person name="Gould B."/>
            <person name="Lipzen A."/>
            <person name="Macqueen A."/>
            <person name="Palacio-Mejia J."/>
            <person name="Plott C."/>
            <person name="Shakirov E."/>
            <person name="Shu S."/>
            <person name="Yoshinaga Y."/>
            <person name="Zane M."/>
            <person name="Rokhsar D."/>
            <person name="Grimwood J."/>
            <person name="Schmutz J."/>
            <person name="Juenger T."/>
        </authorList>
    </citation>
    <scope>NUCLEOTIDE SEQUENCE [LARGE SCALE GENOMIC DNA]</scope>
    <source>
        <strain evidence="2">FIL2</strain>
    </source>
</reference>
<evidence type="ECO:0000313" key="2">
    <source>
        <dbReference type="EMBL" id="PAN36130.1"/>
    </source>
</evidence>
<dbReference type="InterPro" id="IPR036047">
    <property type="entry name" value="F-box-like_dom_sf"/>
</dbReference>
<dbReference type="SUPFAM" id="SSF81383">
    <property type="entry name" value="F-box domain"/>
    <property type="match status" value="1"/>
</dbReference>
<gene>
    <name evidence="2" type="ORF">PAHAL_6G269100</name>
</gene>
<dbReference type="Proteomes" id="UP000243499">
    <property type="component" value="Chromosome 6"/>
</dbReference>
<proteinExistence type="predicted"/>
<protein>
    <recommendedName>
        <fullName evidence="1">F-box domain-containing protein</fullName>
    </recommendedName>
</protein>
<dbReference type="Pfam" id="PF12937">
    <property type="entry name" value="F-box-like"/>
    <property type="match status" value="1"/>
</dbReference>
<feature type="domain" description="F-box" evidence="1">
    <location>
        <begin position="33"/>
        <end position="79"/>
    </location>
</feature>
<dbReference type="EMBL" id="CM008051">
    <property type="protein sequence ID" value="PAN36130.1"/>
    <property type="molecule type" value="Genomic_DNA"/>
</dbReference>
<name>A0A2S3I4J3_9POAL</name>
<dbReference type="Gene3D" id="1.20.1280.50">
    <property type="match status" value="1"/>
</dbReference>
<dbReference type="InterPro" id="IPR001810">
    <property type="entry name" value="F-box_dom"/>
</dbReference>
<dbReference type="Gramene" id="PAN36130">
    <property type="protein sequence ID" value="PAN36130"/>
    <property type="gene ID" value="PAHAL_6G269100"/>
</dbReference>
<accession>A0A2S3I4J3</accession>
<organism evidence="2">
    <name type="scientific">Panicum hallii</name>
    <dbReference type="NCBI Taxonomy" id="206008"/>
    <lineage>
        <taxon>Eukaryota</taxon>
        <taxon>Viridiplantae</taxon>
        <taxon>Streptophyta</taxon>
        <taxon>Embryophyta</taxon>
        <taxon>Tracheophyta</taxon>
        <taxon>Spermatophyta</taxon>
        <taxon>Magnoliopsida</taxon>
        <taxon>Liliopsida</taxon>
        <taxon>Poales</taxon>
        <taxon>Poaceae</taxon>
        <taxon>PACMAD clade</taxon>
        <taxon>Panicoideae</taxon>
        <taxon>Panicodae</taxon>
        <taxon>Paniceae</taxon>
        <taxon>Panicinae</taxon>
        <taxon>Panicum</taxon>
        <taxon>Panicum sect. Panicum</taxon>
    </lineage>
</organism>
<dbReference type="PANTHER" id="PTHR38926">
    <property type="entry name" value="F-BOX DOMAIN CONTAINING PROTEIN, EXPRESSED"/>
    <property type="match status" value="1"/>
</dbReference>
<evidence type="ECO:0000259" key="1">
    <source>
        <dbReference type="Pfam" id="PF12937"/>
    </source>
</evidence>
<dbReference type="PANTHER" id="PTHR38926:SF69">
    <property type="entry name" value="F-BOX DOMAIN-CONTAINING PROTEIN"/>
    <property type="match status" value="1"/>
</dbReference>
<sequence length="226" mass="25408">MHGLYIYMLKITKTIIISLSRVCLQVSMEKHDWAALPRDILLEILGRLRQVDVLRGAGLACAPWWRAAVEEPALWRTIDVAFNEEDHIDQQAWDARVAMGRAAVDRSAGQCESFRGVADGDLLAYLPPGRLAKEPPRDCRPLPLFHAARASRTVLPPSRGARRRRLRHRRANRVPHAVQVASEAEGFSWAVTAVHGIGKFSVQAEVFHSSTIRRLWRVSMVVAQRG</sequence>
<dbReference type="AlphaFoldDB" id="A0A2S3I4J3"/>